<dbReference type="Pfam" id="PF25455">
    <property type="entry name" value="Beta-barrel_CAF17_C"/>
    <property type="match status" value="1"/>
</dbReference>
<evidence type="ECO:0000256" key="3">
    <source>
        <dbReference type="ARBA" id="ARBA00023128"/>
    </source>
</evidence>
<dbReference type="PANTHER" id="PTHR22602:SF0">
    <property type="entry name" value="TRANSFERASE CAF17, MITOCHONDRIAL-RELATED"/>
    <property type="match status" value="1"/>
</dbReference>
<dbReference type="PANTHER" id="PTHR22602">
    <property type="entry name" value="TRANSFERASE CAF17, MITOCHONDRIAL-RELATED"/>
    <property type="match status" value="1"/>
</dbReference>
<comment type="caution">
    <text evidence="7">The sequence shown here is derived from an EMBL/GenBank/DDBJ whole genome shotgun (WGS) entry which is preliminary data.</text>
</comment>
<evidence type="ECO:0000313" key="6">
    <source>
        <dbReference type="EMBL" id="CAJ0571953.1"/>
    </source>
</evidence>
<dbReference type="Gene3D" id="3.30.1360.120">
    <property type="entry name" value="Probable tRNA modification gtpase trme, domain 1"/>
    <property type="match status" value="2"/>
</dbReference>
<evidence type="ECO:0000259" key="5">
    <source>
        <dbReference type="Pfam" id="PF25455"/>
    </source>
</evidence>
<proteinExistence type="predicted"/>
<dbReference type="EMBL" id="CATQJA010002587">
    <property type="protein sequence ID" value="CAJ0571953.1"/>
    <property type="molecule type" value="Genomic_DNA"/>
</dbReference>
<dbReference type="NCBIfam" id="TIGR03317">
    <property type="entry name" value="ygfZ_signature"/>
    <property type="match status" value="1"/>
</dbReference>
<feature type="non-terminal residue" evidence="7">
    <location>
        <position position="1"/>
    </location>
</feature>
<sequence>MSRIIHLSSRALLTLRGPDSVSLLQNLVTNDMRRLGDQKVMASFLLNEKGRIVEDLLIYRHDDGALVECSAKNQKDFKKLLEKYRLRKQVEIEDSPDSVYYTSEPTKTPDPRTPALGYRLLGKHESDGKLDEYKALRYSVGVAEGKSELGDLLPFHANGDVLHCVSLEKGCYIGQELTARTAHTGVIRRRIIPFTCNEEAAPRGEVFDSEKRKVGETIASVGGHGLALIQLNSTGRKLFVGETSIVPFCPAWMPPKLYSAAPSPK</sequence>
<dbReference type="InterPro" id="IPR045179">
    <property type="entry name" value="YgfZ/GcvT"/>
</dbReference>
<dbReference type="Proteomes" id="UP001177023">
    <property type="component" value="Unassembled WGS sequence"/>
</dbReference>
<dbReference type="InterPro" id="IPR027266">
    <property type="entry name" value="TrmE/GcvT-like"/>
</dbReference>
<dbReference type="InterPro" id="IPR006222">
    <property type="entry name" value="GCVT_N"/>
</dbReference>
<keyword evidence="2" id="KW-0809">Transit peptide</keyword>
<dbReference type="GO" id="GO:0005759">
    <property type="term" value="C:mitochondrial matrix"/>
    <property type="evidence" value="ECO:0007669"/>
    <property type="project" value="TreeGrafter"/>
</dbReference>
<evidence type="ECO:0000259" key="4">
    <source>
        <dbReference type="Pfam" id="PF01571"/>
    </source>
</evidence>
<comment type="subcellular location">
    <subcellularLocation>
        <location evidence="1">Mitochondrion</location>
    </subcellularLocation>
</comment>
<name>A0AA36CTX4_9BILA</name>
<dbReference type="PIRSF" id="PIRSF006487">
    <property type="entry name" value="GcvT"/>
    <property type="match status" value="1"/>
</dbReference>
<dbReference type="SUPFAM" id="SSF103025">
    <property type="entry name" value="Folate-binding domain"/>
    <property type="match status" value="1"/>
</dbReference>
<dbReference type="InterPro" id="IPR017703">
    <property type="entry name" value="YgfZ/GCV_T_CS"/>
</dbReference>
<keyword evidence="8" id="KW-1185">Reference proteome</keyword>
<dbReference type="AlphaFoldDB" id="A0AA36CTX4"/>
<organism evidence="7 8">
    <name type="scientific">Mesorhabditis spiculigera</name>
    <dbReference type="NCBI Taxonomy" id="96644"/>
    <lineage>
        <taxon>Eukaryota</taxon>
        <taxon>Metazoa</taxon>
        <taxon>Ecdysozoa</taxon>
        <taxon>Nematoda</taxon>
        <taxon>Chromadorea</taxon>
        <taxon>Rhabditida</taxon>
        <taxon>Rhabditina</taxon>
        <taxon>Rhabditomorpha</taxon>
        <taxon>Rhabditoidea</taxon>
        <taxon>Rhabditidae</taxon>
        <taxon>Mesorhabditinae</taxon>
        <taxon>Mesorhabditis</taxon>
    </lineage>
</organism>
<evidence type="ECO:0000313" key="8">
    <source>
        <dbReference type="Proteomes" id="UP001177023"/>
    </source>
</evidence>
<evidence type="ECO:0000256" key="1">
    <source>
        <dbReference type="ARBA" id="ARBA00004173"/>
    </source>
</evidence>
<gene>
    <name evidence="6" type="ORF">MSPICULIGERA_LOCUS10350</name>
    <name evidence="7" type="ORF">MSPICULIGERA_LOCUS12486</name>
</gene>
<dbReference type="EMBL" id="CATQJA010002626">
    <property type="protein sequence ID" value="CAJ0574145.1"/>
    <property type="molecule type" value="Genomic_DNA"/>
</dbReference>
<evidence type="ECO:0000313" key="7">
    <source>
        <dbReference type="EMBL" id="CAJ0574145.1"/>
    </source>
</evidence>
<feature type="domain" description="CAF17 C-terminal" evidence="5">
    <location>
        <begin position="188"/>
        <end position="254"/>
    </location>
</feature>
<dbReference type="InterPro" id="IPR057460">
    <property type="entry name" value="CAF17_C"/>
</dbReference>
<evidence type="ECO:0008006" key="9">
    <source>
        <dbReference type="Google" id="ProtNLM"/>
    </source>
</evidence>
<protein>
    <recommendedName>
        <fullName evidence="9">Aminomethyltransferase folate-binding domain-containing protein</fullName>
    </recommendedName>
</protein>
<reference evidence="7" key="1">
    <citation type="submission" date="2023-06" db="EMBL/GenBank/DDBJ databases">
        <authorList>
            <person name="Delattre M."/>
        </authorList>
    </citation>
    <scope>NUCLEOTIDE SEQUENCE</scope>
    <source>
        <strain evidence="7">AF72</strain>
    </source>
</reference>
<keyword evidence="3" id="KW-0496">Mitochondrion</keyword>
<accession>A0AA36CTX4</accession>
<dbReference type="Pfam" id="PF01571">
    <property type="entry name" value="GCV_T"/>
    <property type="match status" value="1"/>
</dbReference>
<feature type="domain" description="GCVT N-terminal" evidence="4">
    <location>
        <begin position="7"/>
        <end position="97"/>
    </location>
</feature>
<dbReference type="GO" id="GO:0016226">
    <property type="term" value="P:iron-sulfur cluster assembly"/>
    <property type="evidence" value="ECO:0007669"/>
    <property type="project" value="TreeGrafter"/>
</dbReference>
<evidence type="ECO:0000256" key="2">
    <source>
        <dbReference type="ARBA" id="ARBA00022946"/>
    </source>
</evidence>